<dbReference type="Proteomes" id="UP001196097">
    <property type="component" value="Chromosome"/>
</dbReference>
<accession>A0ACD5IKU0</accession>
<name>A0ACD5IKU0_9PROT</name>
<evidence type="ECO:0000313" key="1">
    <source>
        <dbReference type="EMBL" id="XRP74125.1"/>
    </source>
</evidence>
<sequence length="155" mass="17424">MLPVTPALQLFIISTKKIFNGIFTEPLNFRGFCGMGYRARVKSWIDTAKAEMRLVDFMLLAVLCALQYPLWFGAGSWWNMENLHRKLEIKQVILKQLEARNDLLAAQVTSLQTGSRAVEELARRHLGMVGKGEVFVWVIPAKGALDGVRTTTQAS</sequence>
<protein>
    <submittedName>
        <fullName evidence="1">Septum formation initiator family protein</fullName>
    </submittedName>
</protein>
<evidence type="ECO:0000313" key="2">
    <source>
        <dbReference type="Proteomes" id="UP001196097"/>
    </source>
</evidence>
<keyword evidence="2" id="KW-1185">Reference proteome</keyword>
<dbReference type="EMBL" id="CP130946">
    <property type="protein sequence ID" value="XRP74125.1"/>
    <property type="molecule type" value="Genomic_DNA"/>
</dbReference>
<organism evidence="1 2">
    <name type="scientific">Acidithiobacillus ferruginosus</name>
    <dbReference type="NCBI Taxonomy" id="3063951"/>
    <lineage>
        <taxon>Bacteria</taxon>
        <taxon>Pseudomonadati</taxon>
        <taxon>Pseudomonadota</taxon>
        <taxon>Acidithiobacillia</taxon>
        <taxon>Acidithiobacillales</taxon>
        <taxon>Acidithiobacillaceae</taxon>
        <taxon>Acidithiobacillus</taxon>
    </lineage>
</organism>
<proteinExistence type="predicted"/>
<gene>
    <name evidence="1" type="ORF">HF292_005605</name>
</gene>
<reference evidence="1 2" key="1">
    <citation type="journal article" date="2021" name="ISME J.">
        <title>Genomic evolution of the class Acidithiobacillia: deep-branching Proteobacteria living in extreme acidic conditions.</title>
        <authorList>
            <person name="Moya-Beltran A."/>
            <person name="Beard S."/>
            <person name="Rojas-Villalobos C."/>
            <person name="Issotta F."/>
            <person name="Gallardo Y."/>
            <person name="Ulloa R."/>
            <person name="Giaveno A."/>
            <person name="Degli Esposti M."/>
            <person name="Johnson D.B."/>
            <person name="Quatrini R."/>
        </authorList>
    </citation>
    <scope>NUCLEOTIDE SEQUENCE [LARGE SCALE GENOMIC DNA]</scope>
    <source>
        <strain evidence="1 2">CF3</strain>
    </source>
</reference>